<evidence type="ECO:0000313" key="3">
    <source>
        <dbReference type="EMBL" id="GJE73937.1"/>
    </source>
</evidence>
<dbReference type="Pfam" id="PF01648">
    <property type="entry name" value="ACPS"/>
    <property type="match status" value="1"/>
</dbReference>
<reference evidence="3" key="2">
    <citation type="submission" date="2021-08" db="EMBL/GenBank/DDBJ databases">
        <authorList>
            <person name="Tani A."/>
            <person name="Ola A."/>
            <person name="Ogura Y."/>
            <person name="Katsura K."/>
            <person name="Hayashi T."/>
        </authorList>
    </citation>
    <scope>NUCLEOTIDE SEQUENCE</scope>
    <source>
        <strain evidence="3">DSM 14458</strain>
    </source>
</reference>
<dbReference type="Proteomes" id="UP001055093">
    <property type="component" value="Unassembled WGS sequence"/>
</dbReference>
<comment type="caution">
    <text evidence="3">The sequence shown here is derived from an EMBL/GenBank/DDBJ whole genome shotgun (WGS) entry which is preliminary data.</text>
</comment>
<proteinExistence type="predicted"/>
<evidence type="ECO:0000256" key="1">
    <source>
        <dbReference type="ARBA" id="ARBA00022679"/>
    </source>
</evidence>
<dbReference type="InterPro" id="IPR037143">
    <property type="entry name" value="4-PPantetheinyl_Trfase_dom_sf"/>
</dbReference>
<dbReference type="EMBL" id="BPRE01000001">
    <property type="protein sequence ID" value="GJE73937.1"/>
    <property type="molecule type" value="Genomic_DNA"/>
</dbReference>
<evidence type="ECO:0000313" key="4">
    <source>
        <dbReference type="Proteomes" id="UP001055093"/>
    </source>
</evidence>
<gene>
    <name evidence="3" type="ORF">BGCPKDLD_0504</name>
</gene>
<dbReference type="InterPro" id="IPR008278">
    <property type="entry name" value="4-PPantetheinyl_Trfase_dom"/>
</dbReference>
<dbReference type="Gene3D" id="3.90.470.20">
    <property type="entry name" value="4'-phosphopantetheinyl transferase domain"/>
    <property type="match status" value="2"/>
</dbReference>
<sequence length="268" mass="28480">MTGPSAEPLGPFVRTVPLTLTGRGEPLRASLALAAASLDWLDANRETFLHPDEAALVTDRLHARRRHGLLAGRFAAKQALARLHPEIDPRALAIRPGVLEQPVLSGEGLRNLGVSLSHAGPVALAVAFPEGCPMGIDLEWVRADAVPALASQMTEAERRMAARLDGSEVEGLMRLWCLKEALSKALRCGLTVPMELLAVAGIAPDPLGLSVTFAHFAQYQGISLLAGELASALVLPRTVTLTVEAADRATWHDALAVAAAEWREAGNR</sequence>
<feature type="domain" description="4'-phosphopantetheinyl transferase" evidence="2">
    <location>
        <begin position="133"/>
        <end position="199"/>
    </location>
</feature>
<dbReference type="SUPFAM" id="SSF56214">
    <property type="entry name" value="4'-phosphopantetheinyl transferase"/>
    <property type="match status" value="2"/>
</dbReference>
<accession>A0ABQ4USF1</accession>
<protein>
    <recommendedName>
        <fullName evidence="2">4'-phosphopantetheinyl transferase domain-containing protein</fullName>
    </recommendedName>
</protein>
<reference evidence="3" key="1">
    <citation type="journal article" date="2021" name="Front. Microbiol.">
        <title>Comprehensive Comparative Genomics and Phenotyping of Methylobacterium Species.</title>
        <authorList>
            <person name="Alessa O."/>
            <person name="Ogura Y."/>
            <person name="Fujitani Y."/>
            <person name="Takami H."/>
            <person name="Hayashi T."/>
            <person name="Sahin N."/>
            <person name="Tani A."/>
        </authorList>
    </citation>
    <scope>NUCLEOTIDE SEQUENCE</scope>
    <source>
        <strain evidence="3">DSM 14458</strain>
    </source>
</reference>
<dbReference type="RefSeq" id="WP_137828964.1">
    <property type="nucleotide sequence ID" value="NZ_BPRE01000001.1"/>
</dbReference>
<keyword evidence="4" id="KW-1185">Reference proteome</keyword>
<organism evidence="3 4">
    <name type="scientific">Methylorubrum suomiense</name>
    <dbReference type="NCBI Taxonomy" id="144191"/>
    <lineage>
        <taxon>Bacteria</taxon>
        <taxon>Pseudomonadati</taxon>
        <taxon>Pseudomonadota</taxon>
        <taxon>Alphaproteobacteria</taxon>
        <taxon>Hyphomicrobiales</taxon>
        <taxon>Methylobacteriaceae</taxon>
        <taxon>Methylorubrum</taxon>
    </lineage>
</organism>
<keyword evidence="1" id="KW-0808">Transferase</keyword>
<name>A0ABQ4USF1_9HYPH</name>
<evidence type="ECO:0000259" key="2">
    <source>
        <dbReference type="Pfam" id="PF01648"/>
    </source>
</evidence>